<evidence type="ECO:0000313" key="9">
    <source>
        <dbReference type="Proteomes" id="UP000240572"/>
    </source>
</evidence>
<evidence type="ECO:0000259" key="6">
    <source>
        <dbReference type="Pfam" id="PF04542"/>
    </source>
</evidence>
<dbReference type="Gene3D" id="1.10.1740.10">
    <property type="match status" value="1"/>
</dbReference>
<comment type="similarity">
    <text evidence="1">Belongs to the sigma-70 factor family. ECF subfamily.</text>
</comment>
<dbReference type="InterPro" id="IPR014284">
    <property type="entry name" value="RNA_pol_sigma-70_dom"/>
</dbReference>
<dbReference type="InterPro" id="IPR013324">
    <property type="entry name" value="RNA_pol_sigma_r3/r4-like"/>
</dbReference>
<dbReference type="PANTHER" id="PTHR43133">
    <property type="entry name" value="RNA POLYMERASE ECF-TYPE SIGMA FACTO"/>
    <property type="match status" value="1"/>
</dbReference>
<protein>
    <submittedName>
        <fullName evidence="8">RNA polymerase sigma-70 factor (ECF subfamily)</fullName>
    </submittedName>
</protein>
<evidence type="ECO:0000256" key="3">
    <source>
        <dbReference type="ARBA" id="ARBA00023082"/>
    </source>
</evidence>
<dbReference type="GO" id="GO:0016987">
    <property type="term" value="F:sigma factor activity"/>
    <property type="evidence" value="ECO:0007669"/>
    <property type="project" value="UniProtKB-KW"/>
</dbReference>
<dbReference type="OrthoDB" id="1116873at2"/>
<evidence type="ECO:0000256" key="5">
    <source>
        <dbReference type="ARBA" id="ARBA00023163"/>
    </source>
</evidence>
<accession>A0A2P8CT67</accession>
<reference evidence="8 9" key="1">
    <citation type="submission" date="2018-03" db="EMBL/GenBank/DDBJ databases">
        <title>Genomic Encyclopedia of Type Strains, Phase III (KMG-III): the genomes of soil and plant-associated and newly described type strains.</title>
        <authorList>
            <person name="Whitman W."/>
        </authorList>
    </citation>
    <scope>NUCLEOTIDE SEQUENCE [LARGE SCALE GENOMIC DNA]</scope>
    <source>
        <strain evidence="8 9">CGMCC 1.12700</strain>
    </source>
</reference>
<evidence type="ECO:0000256" key="1">
    <source>
        <dbReference type="ARBA" id="ARBA00010641"/>
    </source>
</evidence>
<evidence type="ECO:0000313" key="8">
    <source>
        <dbReference type="EMBL" id="PSK88158.1"/>
    </source>
</evidence>
<dbReference type="InterPro" id="IPR013325">
    <property type="entry name" value="RNA_pol_sigma_r2"/>
</dbReference>
<dbReference type="InterPro" id="IPR013249">
    <property type="entry name" value="RNA_pol_sigma70_r4_t2"/>
</dbReference>
<dbReference type="Gene3D" id="1.10.10.10">
    <property type="entry name" value="Winged helix-like DNA-binding domain superfamily/Winged helix DNA-binding domain"/>
    <property type="match status" value="1"/>
</dbReference>
<dbReference type="RefSeq" id="WP_106525329.1">
    <property type="nucleotide sequence ID" value="NZ_PYGD01000015.1"/>
</dbReference>
<dbReference type="SUPFAM" id="SSF88659">
    <property type="entry name" value="Sigma3 and sigma4 domains of RNA polymerase sigma factors"/>
    <property type="match status" value="1"/>
</dbReference>
<dbReference type="PANTHER" id="PTHR43133:SF8">
    <property type="entry name" value="RNA POLYMERASE SIGMA FACTOR HI_1459-RELATED"/>
    <property type="match status" value="1"/>
</dbReference>
<organism evidence="8 9">
    <name type="scientific">Taibaiella chishuiensis</name>
    <dbReference type="NCBI Taxonomy" id="1434707"/>
    <lineage>
        <taxon>Bacteria</taxon>
        <taxon>Pseudomonadati</taxon>
        <taxon>Bacteroidota</taxon>
        <taxon>Chitinophagia</taxon>
        <taxon>Chitinophagales</taxon>
        <taxon>Chitinophagaceae</taxon>
        <taxon>Taibaiella</taxon>
    </lineage>
</organism>
<dbReference type="Pfam" id="PF04542">
    <property type="entry name" value="Sigma70_r2"/>
    <property type="match status" value="1"/>
</dbReference>
<keyword evidence="2" id="KW-0805">Transcription regulation</keyword>
<keyword evidence="9" id="KW-1185">Reference proteome</keyword>
<dbReference type="Proteomes" id="UP000240572">
    <property type="component" value="Unassembled WGS sequence"/>
</dbReference>
<dbReference type="AlphaFoldDB" id="A0A2P8CT67"/>
<dbReference type="SUPFAM" id="SSF88946">
    <property type="entry name" value="Sigma2 domain of RNA polymerase sigma factors"/>
    <property type="match status" value="1"/>
</dbReference>
<dbReference type="InterPro" id="IPR007627">
    <property type="entry name" value="RNA_pol_sigma70_r2"/>
</dbReference>
<evidence type="ECO:0000256" key="2">
    <source>
        <dbReference type="ARBA" id="ARBA00023015"/>
    </source>
</evidence>
<dbReference type="InterPro" id="IPR036388">
    <property type="entry name" value="WH-like_DNA-bd_sf"/>
</dbReference>
<dbReference type="GO" id="GO:0003677">
    <property type="term" value="F:DNA binding"/>
    <property type="evidence" value="ECO:0007669"/>
    <property type="project" value="UniProtKB-KW"/>
</dbReference>
<gene>
    <name evidence="8" type="ORF">B0I18_11552</name>
</gene>
<feature type="domain" description="RNA polymerase sigma factor 70 region 4 type 2" evidence="7">
    <location>
        <begin position="124"/>
        <end position="176"/>
    </location>
</feature>
<keyword evidence="4" id="KW-0238">DNA-binding</keyword>
<keyword evidence="5" id="KW-0804">Transcription</keyword>
<feature type="domain" description="RNA polymerase sigma-70 region 2" evidence="6">
    <location>
        <begin position="29"/>
        <end position="94"/>
    </location>
</feature>
<sequence>MATDYLHINDEDLLARFYTDGNKEWLGILLERYTMLLFGVCMKYLKEEDTARDTVQQVFLKALSEIPKYRIDNIGGWLYRVAKNMCLSLLRDKKIWSEPERLDQMEQPEEVPLSLLLEREKDIDRLKEELSRLKDEQRICLTLFYLDKKSYQEVATLTGYDVKLVKSHIQNGKRNLRMRLEG</sequence>
<dbReference type="InterPro" id="IPR039425">
    <property type="entry name" value="RNA_pol_sigma-70-like"/>
</dbReference>
<dbReference type="NCBIfam" id="TIGR02937">
    <property type="entry name" value="sigma70-ECF"/>
    <property type="match status" value="1"/>
</dbReference>
<keyword evidence="3" id="KW-0731">Sigma factor</keyword>
<comment type="caution">
    <text evidence="8">The sequence shown here is derived from an EMBL/GenBank/DDBJ whole genome shotgun (WGS) entry which is preliminary data.</text>
</comment>
<evidence type="ECO:0000259" key="7">
    <source>
        <dbReference type="Pfam" id="PF08281"/>
    </source>
</evidence>
<name>A0A2P8CT67_9BACT</name>
<dbReference type="EMBL" id="PYGD01000015">
    <property type="protein sequence ID" value="PSK88158.1"/>
    <property type="molecule type" value="Genomic_DNA"/>
</dbReference>
<proteinExistence type="inferred from homology"/>
<dbReference type="Pfam" id="PF08281">
    <property type="entry name" value="Sigma70_r4_2"/>
    <property type="match status" value="1"/>
</dbReference>
<evidence type="ECO:0000256" key="4">
    <source>
        <dbReference type="ARBA" id="ARBA00023125"/>
    </source>
</evidence>
<dbReference type="GO" id="GO:0006352">
    <property type="term" value="P:DNA-templated transcription initiation"/>
    <property type="evidence" value="ECO:0007669"/>
    <property type="project" value="InterPro"/>
</dbReference>